<dbReference type="AlphaFoldDB" id="A0A5N5WTN4"/>
<evidence type="ECO:0000313" key="3">
    <source>
        <dbReference type="Proteomes" id="UP000326565"/>
    </source>
</evidence>
<gene>
    <name evidence="2" type="ORF">BDV29DRAFT_197622</name>
</gene>
<name>A0A5N5WTN4_9EURO</name>
<feature type="region of interest" description="Disordered" evidence="1">
    <location>
        <begin position="101"/>
        <end position="125"/>
    </location>
</feature>
<dbReference type="Gene3D" id="2.120.10.70">
    <property type="entry name" value="Fucose-specific lectin"/>
    <property type="match status" value="1"/>
</dbReference>
<dbReference type="SUPFAM" id="SSF89372">
    <property type="entry name" value="Fucose-specific lectin"/>
    <property type="match status" value="1"/>
</dbReference>
<evidence type="ECO:0000256" key="1">
    <source>
        <dbReference type="SAM" id="MobiDB-lite"/>
    </source>
</evidence>
<accession>A0A5N5WTN4</accession>
<protein>
    <recommendedName>
        <fullName evidence="4">Fucose-specific lectin</fullName>
    </recommendedName>
</protein>
<evidence type="ECO:0000313" key="2">
    <source>
        <dbReference type="EMBL" id="KAB8071115.1"/>
    </source>
</evidence>
<dbReference type="OrthoDB" id="3446576at2759"/>
<evidence type="ECO:0008006" key="4">
    <source>
        <dbReference type="Google" id="ProtNLM"/>
    </source>
</evidence>
<proteinExistence type="predicted"/>
<dbReference type="EMBL" id="ML732282">
    <property type="protein sequence ID" value="KAB8071115.1"/>
    <property type="molecule type" value="Genomic_DNA"/>
</dbReference>
<sequence length="306" mass="32911">MSSLVNTALAAVTTDGKDSYLYYQNGQKILEAHSASGTSWTANSSTVATNASAAGSALTAYYVKQDGDFNNKSTIHVVYLDPSAKIAEKVKILSEETWQDGQTTGVTKNPTSTSHITGGSFNGSSGWNPNGSQWVYFNTPSGNELQITEIRRIPESPWHTETVLPENTQALPGTDLATSIVSGTIDLYYQDHDGNVNYWVSQDSKWTDMKILIPTSDVEISTPLATVDADEKHLIYVDKSSPPKIKDLVGGKTVDVADFYPGTRLAALSVNGEVTVFYKLLNPAGAIATKLYDGSSWKNGTTVVPA</sequence>
<organism evidence="2 3">
    <name type="scientific">Aspergillus leporis</name>
    <dbReference type="NCBI Taxonomy" id="41062"/>
    <lineage>
        <taxon>Eukaryota</taxon>
        <taxon>Fungi</taxon>
        <taxon>Dikarya</taxon>
        <taxon>Ascomycota</taxon>
        <taxon>Pezizomycotina</taxon>
        <taxon>Eurotiomycetes</taxon>
        <taxon>Eurotiomycetidae</taxon>
        <taxon>Eurotiales</taxon>
        <taxon>Aspergillaceae</taxon>
        <taxon>Aspergillus</taxon>
        <taxon>Aspergillus subgen. Circumdati</taxon>
    </lineage>
</organism>
<reference evidence="2 3" key="1">
    <citation type="submission" date="2019-04" db="EMBL/GenBank/DDBJ databases">
        <title>Friends and foes A comparative genomics study of 23 Aspergillus species from section Flavi.</title>
        <authorList>
            <consortium name="DOE Joint Genome Institute"/>
            <person name="Kjaerbolling I."/>
            <person name="Vesth T."/>
            <person name="Frisvad J.C."/>
            <person name="Nybo J.L."/>
            <person name="Theobald S."/>
            <person name="Kildgaard S."/>
            <person name="Isbrandt T."/>
            <person name="Kuo A."/>
            <person name="Sato A."/>
            <person name="Lyhne E.K."/>
            <person name="Kogle M.E."/>
            <person name="Wiebenga A."/>
            <person name="Kun R.S."/>
            <person name="Lubbers R.J."/>
            <person name="Makela M.R."/>
            <person name="Barry K."/>
            <person name="Chovatia M."/>
            <person name="Clum A."/>
            <person name="Daum C."/>
            <person name="Haridas S."/>
            <person name="He G."/>
            <person name="LaButti K."/>
            <person name="Lipzen A."/>
            <person name="Mondo S."/>
            <person name="Riley R."/>
            <person name="Salamov A."/>
            <person name="Simmons B.A."/>
            <person name="Magnuson J.K."/>
            <person name="Henrissat B."/>
            <person name="Mortensen U.H."/>
            <person name="Larsen T.O."/>
            <person name="Devries R.P."/>
            <person name="Grigoriev I.V."/>
            <person name="Machida M."/>
            <person name="Baker S.E."/>
            <person name="Andersen M.R."/>
        </authorList>
    </citation>
    <scope>NUCLEOTIDE SEQUENCE [LARGE SCALE GENOMIC DNA]</scope>
    <source>
        <strain evidence="2 3">CBS 151.66</strain>
    </source>
</reference>
<dbReference type="Proteomes" id="UP000326565">
    <property type="component" value="Unassembled WGS sequence"/>
</dbReference>
<keyword evidence="3" id="KW-1185">Reference proteome</keyword>